<proteinExistence type="predicted"/>
<evidence type="ECO:0000313" key="1">
    <source>
        <dbReference type="EMBL" id="OAQ15780.1"/>
    </source>
</evidence>
<dbReference type="AlphaFoldDB" id="A0A179D1L2"/>
<accession>A0A179D1L2</accession>
<dbReference type="Proteomes" id="UP000078358">
    <property type="component" value="Unassembled WGS sequence"/>
</dbReference>
<dbReference type="PATRIC" id="fig|1261658.3.peg.28"/>
<dbReference type="RefSeq" id="WP_064317859.1">
    <property type="nucleotide sequence ID" value="NZ_JACI01000001.1"/>
</dbReference>
<dbReference type="EMBL" id="JACI01000001">
    <property type="protein sequence ID" value="OAQ15780.1"/>
    <property type="molecule type" value="Genomic_DNA"/>
</dbReference>
<protein>
    <submittedName>
        <fullName evidence="1">Uncharacterized protein</fullName>
    </submittedName>
</protein>
<sequence length="137" mass="15749">MKKYRAKFHVSVQPKEDNLGIKTGIESASLPPQITELISDFMVKIPILIRRGWFTIIDKYPDTENGFDVVLSFDFEKDEDNDWTASCHVDDVDKVDCLILGMTKMIIQEDPVIDELIEMDLDELDLPDSIQHFDPTC</sequence>
<name>A0A179D1L2_BIBTR</name>
<evidence type="ECO:0000313" key="2">
    <source>
        <dbReference type="Proteomes" id="UP000078358"/>
    </source>
</evidence>
<organism evidence="1 2">
    <name type="scientific">Bibersteinia trehalosi Y31</name>
    <dbReference type="NCBI Taxonomy" id="1261658"/>
    <lineage>
        <taxon>Bacteria</taxon>
        <taxon>Pseudomonadati</taxon>
        <taxon>Pseudomonadota</taxon>
        <taxon>Gammaproteobacteria</taxon>
        <taxon>Pasteurellales</taxon>
        <taxon>Pasteurellaceae</taxon>
        <taxon>Bibersteinia</taxon>
    </lineage>
</organism>
<comment type="caution">
    <text evidence="1">The sequence shown here is derived from an EMBL/GenBank/DDBJ whole genome shotgun (WGS) entry which is preliminary data.</text>
</comment>
<reference evidence="1 2" key="1">
    <citation type="submission" date="2014-01" db="EMBL/GenBank/DDBJ databases">
        <authorList>
            <person name="Zuccon D."/>
        </authorList>
    </citation>
    <scope>NUCLEOTIDE SEQUENCE [LARGE SCALE GENOMIC DNA]</scope>
    <source>
        <strain evidence="1 2">Y31</strain>
    </source>
</reference>
<gene>
    <name evidence="1" type="ORF">F480_00135</name>
</gene>